<dbReference type="InterPro" id="IPR036188">
    <property type="entry name" value="FAD/NAD-bd_sf"/>
</dbReference>
<dbReference type="Pfam" id="PF01593">
    <property type="entry name" value="Amino_oxidase"/>
    <property type="match status" value="1"/>
</dbReference>
<dbReference type="RefSeq" id="WP_344517654.1">
    <property type="nucleotide sequence ID" value="NZ_BAAATU010000076.1"/>
</dbReference>
<protein>
    <submittedName>
        <fullName evidence="2">Flavin monoamine oxidase family protein</fullName>
    </submittedName>
</protein>
<evidence type="ECO:0000313" key="3">
    <source>
        <dbReference type="Proteomes" id="UP001596200"/>
    </source>
</evidence>
<sequence>MFDQCFAFPDELRVAGPANPARVGIIGGGLAGLVSAYELQRRGVDAVIHERAERPGGRVRTHRFWDGTYADVGAMRIPGNHECVLHYVQEFGLRTRPFINLNEDGYYHLRGRRVRLGQAQQLYPAYGLDVTEQDGPRSWLDRVLRTAWDALTPAQHMGVLKGTWQDAALDELMSISLWQFARRHFSEDAWDLLGHASGLVHYEHASLLEVLVDYFGLFHAAPLEIVGGMDTLVREFVRRLRPGTLRLSTRIDAVRLFPDAARISGRCVGRPVDESYDAVLACVPLTTLDQITITPELPHRQAQAVRSLTYASSTKTLVHLRRRSWELNDGIYGGGSFTDLPIQQCWYPSDNARVVPAADMSSPRRLTARSPELSHEPGVLTGAYLWGPHARRFTTLASAERDRVVMRSLEQLHPGICDDIDDILHWDWDNQPGMSGGSFAYLAPGEHTRYLDGLATPHPAGSPRLFFAGEHLTAAHAWMQGAAQSALHAVGHVLDRLSATAEGPGRQRTRLEADDLIRQGAAS</sequence>
<dbReference type="SUPFAM" id="SSF51905">
    <property type="entry name" value="FAD/NAD(P)-binding domain"/>
    <property type="match status" value="1"/>
</dbReference>
<evidence type="ECO:0000313" key="2">
    <source>
        <dbReference type="EMBL" id="MFC5914699.1"/>
    </source>
</evidence>
<dbReference type="PRINTS" id="PR00419">
    <property type="entry name" value="ADXRDTASE"/>
</dbReference>
<reference evidence="3" key="1">
    <citation type="journal article" date="2019" name="Int. J. Syst. Evol. Microbiol.">
        <title>The Global Catalogue of Microorganisms (GCM) 10K type strain sequencing project: providing services to taxonomists for standard genome sequencing and annotation.</title>
        <authorList>
            <consortium name="The Broad Institute Genomics Platform"/>
            <consortium name="The Broad Institute Genome Sequencing Center for Infectious Disease"/>
            <person name="Wu L."/>
            <person name="Ma J."/>
        </authorList>
    </citation>
    <scope>NUCLEOTIDE SEQUENCE [LARGE SCALE GENOMIC DNA]</scope>
    <source>
        <strain evidence="3">JCM 4147</strain>
    </source>
</reference>
<dbReference type="Gene3D" id="3.90.660.10">
    <property type="match status" value="1"/>
</dbReference>
<dbReference type="InterPro" id="IPR002937">
    <property type="entry name" value="Amino_oxidase"/>
</dbReference>
<dbReference type="InterPro" id="IPR050281">
    <property type="entry name" value="Flavin_monoamine_oxidase"/>
</dbReference>
<comment type="caution">
    <text evidence="2">The sequence shown here is derived from an EMBL/GenBank/DDBJ whole genome shotgun (WGS) entry which is preliminary data.</text>
</comment>
<accession>A0ABW1GIM9</accession>
<proteinExistence type="predicted"/>
<dbReference type="PANTHER" id="PTHR10742:SF342">
    <property type="entry name" value="AMINE OXIDASE"/>
    <property type="match status" value="1"/>
</dbReference>
<gene>
    <name evidence="2" type="ORF">ACFP1B_14855</name>
</gene>
<feature type="domain" description="Amine oxidase" evidence="1">
    <location>
        <begin position="30"/>
        <end position="494"/>
    </location>
</feature>
<keyword evidence="3" id="KW-1185">Reference proteome</keyword>
<dbReference type="Proteomes" id="UP001596200">
    <property type="component" value="Unassembled WGS sequence"/>
</dbReference>
<dbReference type="PANTHER" id="PTHR10742">
    <property type="entry name" value="FLAVIN MONOAMINE OXIDASE"/>
    <property type="match status" value="1"/>
</dbReference>
<dbReference type="Gene3D" id="3.50.50.60">
    <property type="entry name" value="FAD/NAD(P)-binding domain"/>
    <property type="match status" value="1"/>
</dbReference>
<dbReference type="EMBL" id="JBHSPU010000014">
    <property type="protein sequence ID" value="MFC5914699.1"/>
    <property type="molecule type" value="Genomic_DNA"/>
</dbReference>
<evidence type="ECO:0000259" key="1">
    <source>
        <dbReference type="Pfam" id="PF01593"/>
    </source>
</evidence>
<dbReference type="Gene3D" id="1.20.1440.240">
    <property type="match status" value="1"/>
</dbReference>
<dbReference type="SUPFAM" id="SSF54373">
    <property type="entry name" value="FAD-linked reductases, C-terminal domain"/>
    <property type="match status" value="1"/>
</dbReference>
<name>A0ABW1GIM9_9ACTN</name>
<organism evidence="2 3">
    <name type="scientific">Streptomyces pulveraceus</name>
    <dbReference type="NCBI Taxonomy" id="68258"/>
    <lineage>
        <taxon>Bacteria</taxon>
        <taxon>Bacillati</taxon>
        <taxon>Actinomycetota</taxon>
        <taxon>Actinomycetes</taxon>
        <taxon>Kitasatosporales</taxon>
        <taxon>Streptomycetaceae</taxon>
        <taxon>Streptomyces</taxon>
    </lineage>
</organism>